<dbReference type="InterPro" id="IPR016036">
    <property type="entry name" value="Malonyl_transacylase_ACP-bd"/>
</dbReference>
<evidence type="ECO:0000259" key="9">
    <source>
        <dbReference type="PROSITE" id="PS52019"/>
    </source>
</evidence>
<dbReference type="SMART" id="SM00822">
    <property type="entry name" value="PKS_KR"/>
    <property type="match status" value="1"/>
</dbReference>
<dbReference type="InterPro" id="IPR016035">
    <property type="entry name" value="Acyl_Trfase/lysoPLipase"/>
</dbReference>
<dbReference type="Gene3D" id="3.90.180.10">
    <property type="entry name" value="Medium-chain alcohol dehydrogenases, catalytic domain"/>
    <property type="match status" value="1"/>
</dbReference>
<dbReference type="Pfam" id="PF16197">
    <property type="entry name" value="KAsynt_C_assoc"/>
    <property type="match status" value="1"/>
</dbReference>
<dbReference type="Gene3D" id="3.40.47.10">
    <property type="match status" value="1"/>
</dbReference>
<dbReference type="SMART" id="SM00827">
    <property type="entry name" value="PKS_AT"/>
    <property type="match status" value="1"/>
</dbReference>
<dbReference type="Pfam" id="PF02801">
    <property type="entry name" value="Ketoacyl-synt_C"/>
    <property type="match status" value="1"/>
</dbReference>
<dbReference type="Gene3D" id="1.10.1200.10">
    <property type="entry name" value="ACP-like"/>
    <property type="match status" value="1"/>
</dbReference>
<keyword evidence="4" id="KW-0560">Oxidoreductase</keyword>
<evidence type="ECO:0000259" key="8">
    <source>
        <dbReference type="PROSITE" id="PS52004"/>
    </source>
</evidence>
<dbReference type="InterPro" id="IPR032821">
    <property type="entry name" value="PKS_assoc"/>
</dbReference>
<dbReference type="InterPro" id="IPR049551">
    <property type="entry name" value="PKS_DH_C"/>
</dbReference>
<dbReference type="EMBL" id="MDYP01000039">
    <property type="protein sequence ID" value="OQE02697.1"/>
    <property type="molecule type" value="Genomic_DNA"/>
</dbReference>
<comment type="caution">
    <text evidence="10">The sequence shown here is derived from an EMBL/GenBank/DDBJ whole genome shotgun (WGS) entry which is preliminary data.</text>
</comment>
<dbReference type="InterPro" id="IPR016039">
    <property type="entry name" value="Thiolase-like"/>
</dbReference>
<dbReference type="GO" id="GO:0031177">
    <property type="term" value="F:phosphopantetheine binding"/>
    <property type="evidence" value="ECO:0007669"/>
    <property type="project" value="InterPro"/>
</dbReference>
<dbReference type="SMART" id="SM00829">
    <property type="entry name" value="PKS_ER"/>
    <property type="match status" value="1"/>
</dbReference>
<dbReference type="InterPro" id="IPR020806">
    <property type="entry name" value="PKS_PP-bd"/>
</dbReference>
<evidence type="ECO:0000256" key="6">
    <source>
        <dbReference type="PROSITE-ProRule" id="PRU01363"/>
    </source>
</evidence>
<dbReference type="Proteomes" id="UP000191518">
    <property type="component" value="Unassembled WGS sequence"/>
</dbReference>
<gene>
    <name evidence="10" type="ORF">PENVUL_c039G09862</name>
</gene>
<dbReference type="SUPFAM" id="SSF47336">
    <property type="entry name" value="ACP-like"/>
    <property type="match status" value="1"/>
</dbReference>
<proteinExistence type="predicted"/>
<dbReference type="InterPro" id="IPR049900">
    <property type="entry name" value="PKS_mFAS_DH"/>
</dbReference>
<dbReference type="InterPro" id="IPR009081">
    <property type="entry name" value="PP-bd_ACP"/>
</dbReference>
<dbReference type="PROSITE" id="PS52019">
    <property type="entry name" value="PKS_MFAS_DH"/>
    <property type="match status" value="1"/>
</dbReference>
<dbReference type="SUPFAM" id="SSF52151">
    <property type="entry name" value="FabD/lysophospholipase-like"/>
    <property type="match status" value="1"/>
</dbReference>
<dbReference type="STRING" id="29845.A0A1V6RLJ6"/>
<dbReference type="InterPro" id="IPR036736">
    <property type="entry name" value="ACP-like_sf"/>
</dbReference>
<dbReference type="Pfam" id="PF00109">
    <property type="entry name" value="ketoacyl-synt"/>
    <property type="match status" value="1"/>
</dbReference>
<sequence length="2354" mass="257661">MIAKELPNEESPAPEPIAVIGLGCRFSGEASSTEGFWEMIRSGRTGHGKVPVSRYDSSAWYHPSHDRKGAINHDSGFFLREDPSLFDAPFFSITAKEAAGMDPAQRLVLEVAYEAFENGGVPMEFLSGTKTAVYSGCMTNDYELLSTRDLHDMPHNSATGNGRTMLANRISWFFDLRGPSVMMDTACSSSLTALHLATQALRNRECEMALVTGASLILDPNFTQRLSYMHMLSADGISHSFDAKANGYGRGEGLGAVLLKPLSVAVADGDAIRAVLRATGVNQDGRTPGITMPSADAQADLINTTYGPGLPSMRETAYCEAHGTGTEIGDPTELSAIGKTLGAARQPSDDPIYIGSVKTNIGHTEGAAGVASLIKTVLCFENAMFVQNAGFSQLNPKIRLEEWHMRLSNDTVPWPSHLPQRTSINSFGFGGSNAHAILESHSEYFGPSPRSTDTSDSQPPVVVVFSTHDKAGISRTSAKWRSFIEKKVQQGQNLSLRDIAHTMYTRRSQLPFRSFAVADSLEDLQVVLGQELSSFPRAKRTNTSQSNLAFVFTGQGAQWAGMGEGLLHIPSFAESIARSQEVLSTLGCPWRIEDEIRADSSSSRINQPDRSQVICCALQIALVELLASWGVHPKATVGHSSGEIGAAYAAGFLNHQDAISIAYYRGILSIQLSQCGRQGRMMAVGLSVTEVQSYIKQLPDQSVVVACDNSPSSTTVSGDKQQIDILEQILRENKHFARKLRVETAYHSPHMLDIAAEYEQSIQSIQPEDRHENRVAMFSSVTKERIYSKDMIASYWVQNMVSRVEFTAAVTQVLQYAQPGKGRRRAVPVKWSGFLEIGPHESLKGPFQQTLQSVSPSLSSLPYTALILRNKDAHRTSLEAAGTLWAIGSPINLTAVNQTHHTKMPLKVVSDLPSYAWNHQSSFWHESVSSVGVRRREQPRHDILGVPISYNNSLEPRWRNFLRVSEIPWLNHHIVAGSIIFPAAGMVTIVAEAAKQIADSKQSLAGIEFHELKFVRGMVIPPDERGLETLLSIKQHSAVPGWYEFGLFSLADGSSWIQHAKGEFSMHYEDGNGHVDGGDWDATVRAVHYTQAIAVKADVEALYEWLGRTGGVTLGPSFRSIKEAFFCPNKGDLWISGLVQDTESTMPHERESPYFMHPTALDALFQAAVLSRSDALSNQNANIPVAVERLYLPIGFGLKAGDRFSVHTTTYDHGDSLYSNCIASDAEWSKPQVMLQGVRLGRVPVQNETLSKKERLNRYSALTWQEHVNSFHEFGARTDRKSTFQEWIDRITYTHGDTQALFVIKQGTADDMVKRVQCLAPHVGPRPHIGHLTVAISGSNPSERVDISSLQTSISEVNFVWLDAPDAIDPSVLGDNVFDLVVLDDPDMFNIDSNGASSILGSAAKPEAWLIIRDSNSSMKKGIDMVESSGWITRSPNPDAGFVVLHRELTPRSMDSTIYVLAVNQSNIPDHLLRCLVHTFAAEGSQIQLVGVSDIPTLVGKAVISLLEIQSPWISRWTEDDFVKFKALLRAKYILWVSPIAENGTADHAEFGASTGLFRSLRNEQRDTILAQAQFDVTGGMNYTELAYSLLQIMWLTFLSNKSGSTDFEFRVREGRILVPRVIANEPVGDAIYSMAHGPEPKQANLMDGTRPLWLRNSQLDAENHYWEINTDLEDALAADQIEIQLQLQTVPVQSQNDDQPPETRVHAIEAVGVIRQVGSEVGDGFLPGDFVALLYAGEKIRIANRVRVPLGAVTKLQPDADLIQAVSMPVAYTLAYMSLFDTVRKSQTSSVLVVGSMNQTLRAIVDCGLASGLDVYVALDTIDSVNQIQKQYSSISEKAFLLRSGLPSQIYRLTGGKGVEVTISSLGGSAARIAAQCLATGGSYVNLSGGINMSSLPTSFTSRGCSFSSLQLRGKADFQTEKVLESFRQVFKLLSAQHIVQPYPNFAVSEISGAFNHSRNFRTRVIVNLDAPGMVPILPAPVQPIDLPKENTYVLAGGLGTIGMALSEVLVSRGAKNLVFLSRSGTPNNAQQIILQRFNDAGCYTHVRCCDITEVEDVQSLLSEAKIEGWKIKGIIQCATVLKDAMFEKMKFEEWKLSTNSKIRGTLNLHHLFPSNLDFFITLSSVASLIGNIGQSNYAAGNAFMDDLMSWRRSHNLCGQSINIGLVPDASGTGDVAESSEQRQERYSHLEGTEITIEDLKTLLHVILQDGSSIPPQLVAGMKDNLPRKNAALWQLDRKFDHRIRPTGEDSGSSPAQTVSLLKNATTIEDATAIITQALQAYLGKSMAAEAESIDTELPLSALGVDSLRAVEVQNWVSIEAGAELSSFEFLGSQPLRILAEKIAAQSSFVVAT</sequence>
<evidence type="ECO:0000256" key="5">
    <source>
        <dbReference type="ARBA" id="ARBA00023268"/>
    </source>
</evidence>
<dbReference type="InterPro" id="IPR013968">
    <property type="entry name" value="PKS_KR"/>
</dbReference>
<dbReference type="GO" id="GO:1901336">
    <property type="term" value="P:lactone biosynthetic process"/>
    <property type="evidence" value="ECO:0007669"/>
    <property type="project" value="UniProtKB-ARBA"/>
</dbReference>
<dbReference type="InterPro" id="IPR049552">
    <property type="entry name" value="PKS_DH_N"/>
</dbReference>
<organism evidence="10 11">
    <name type="scientific">Penicillium vulpinum</name>
    <dbReference type="NCBI Taxonomy" id="29845"/>
    <lineage>
        <taxon>Eukaryota</taxon>
        <taxon>Fungi</taxon>
        <taxon>Dikarya</taxon>
        <taxon>Ascomycota</taxon>
        <taxon>Pezizomycotina</taxon>
        <taxon>Eurotiomycetes</taxon>
        <taxon>Eurotiomycetidae</taxon>
        <taxon>Eurotiales</taxon>
        <taxon>Aspergillaceae</taxon>
        <taxon>Penicillium</taxon>
    </lineage>
</organism>
<dbReference type="SUPFAM" id="SSF50129">
    <property type="entry name" value="GroES-like"/>
    <property type="match status" value="1"/>
</dbReference>
<evidence type="ECO:0000256" key="4">
    <source>
        <dbReference type="ARBA" id="ARBA00023002"/>
    </source>
</evidence>
<keyword evidence="1" id="KW-0596">Phosphopantetheine</keyword>
<dbReference type="InterPro" id="IPR014043">
    <property type="entry name" value="Acyl_transferase_dom"/>
</dbReference>
<dbReference type="PROSITE" id="PS52004">
    <property type="entry name" value="KS3_2"/>
    <property type="match status" value="1"/>
</dbReference>
<evidence type="ECO:0000259" key="7">
    <source>
        <dbReference type="PROSITE" id="PS50075"/>
    </source>
</evidence>
<dbReference type="SMART" id="SM00823">
    <property type="entry name" value="PKS_PP"/>
    <property type="match status" value="1"/>
</dbReference>
<dbReference type="CDD" id="cd00833">
    <property type="entry name" value="PKS"/>
    <property type="match status" value="1"/>
</dbReference>
<dbReference type="Pfam" id="PF21089">
    <property type="entry name" value="PKS_DH_N"/>
    <property type="match status" value="1"/>
</dbReference>
<feature type="active site" description="Proton acceptor; for dehydratase activity" evidence="6">
    <location>
        <position position="973"/>
    </location>
</feature>
<dbReference type="InterPro" id="IPR020841">
    <property type="entry name" value="PKS_Beta-ketoAc_synthase_dom"/>
</dbReference>
<dbReference type="InterPro" id="IPR042104">
    <property type="entry name" value="PKS_dehydratase_sf"/>
</dbReference>
<dbReference type="Pfam" id="PF08659">
    <property type="entry name" value="KR"/>
    <property type="match status" value="1"/>
</dbReference>
<dbReference type="InterPro" id="IPR018201">
    <property type="entry name" value="Ketoacyl_synth_AS"/>
</dbReference>
<evidence type="ECO:0000256" key="1">
    <source>
        <dbReference type="ARBA" id="ARBA00022450"/>
    </source>
</evidence>
<name>A0A1V6RLJ6_9EURO</name>
<feature type="domain" description="Ketosynthase family 3 (KS3)" evidence="8">
    <location>
        <begin position="14"/>
        <end position="440"/>
    </location>
</feature>
<dbReference type="GO" id="GO:0016491">
    <property type="term" value="F:oxidoreductase activity"/>
    <property type="evidence" value="ECO:0007669"/>
    <property type="project" value="UniProtKB-KW"/>
</dbReference>
<dbReference type="GO" id="GO:0030639">
    <property type="term" value="P:polyketide biosynthetic process"/>
    <property type="evidence" value="ECO:0007669"/>
    <property type="project" value="UniProtKB-ARBA"/>
</dbReference>
<feature type="domain" description="Carrier" evidence="7">
    <location>
        <begin position="2270"/>
        <end position="2348"/>
    </location>
</feature>
<keyword evidence="3" id="KW-0808">Transferase</keyword>
<evidence type="ECO:0000256" key="2">
    <source>
        <dbReference type="ARBA" id="ARBA00022553"/>
    </source>
</evidence>
<keyword evidence="2" id="KW-0597">Phosphoprotein</keyword>
<dbReference type="InterPro" id="IPR020843">
    <property type="entry name" value="ER"/>
</dbReference>
<dbReference type="InterPro" id="IPR050091">
    <property type="entry name" value="PKS_NRPS_Biosynth_Enz"/>
</dbReference>
<accession>A0A1V6RLJ6</accession>
<feature type="domain" description="PKS/mFAS DH" evidence="9">
    <location>
        <begin position="941"/>
        <end position="1249"/>
    </location>
</feature>
<dbReference type="SUPFAM" id="SSF55048">
    <property type="entry name" value="Probable ACP-binding domain of malonyl-CoA ACP transacylase"/>
    <property type="match status" value="1"/>
</dbReference>
<dbReference type="InterPro" id="IPR001227">
    <property type="entry name" value="Ac_transferase_dom_sf"/>
</dbReference>
<dbReference type="PROSITE" id="PS00606">
    <property type="entry name" value="KS3_1"/>
    <property type="match status" value="1"/>
</dbReference>
<dbReference type="Gene3D" id="3.40.50.720">
    <property type="entry name" value="NAD(P)-binding Rossmann-like Domain"/>
    <property type="match status" value="2"/>
</dbReference>
<dbReference type="Gene3D" id="3.40.366.10">
    <property type="entry name" value="Malonyl-Coenzyme A Acyl Carrier Protein, domain 2"/>
    <property type="match status" value="1"/>
</dbReference>
<dbReference type="SMART" id="SM00826">
    <property type="entry name" value="PKS_DH"/>
    <property type="match status" value="1"/>
</dbReference>
<feature type="region of interest" description="C-terminal hotdog fold" evidence="6">
    <location>
        <begin position="1094"/>
        <end position="1249"/>
    </location>
</feature>
<dbReference type="SMART" id="SM00825">
    <property type="entry name" value="PKS_KS"/>
    <property type="match status" value="1"/>
</dbReference>
<feature type="region of interest" description="N-terminal hotdog fold" evidence="6">
    <location>
        <begin position="941"/>
        <end position="1071"/>
    </location>
</feature>
<dbReference type="Pfam" id="PF14765">
    <property type="entry name" value="PS-DH"/>
    <property type="match status" value="1"/>
</dbReference>
<evidence type="ECO:0000313" key="11">
    <source>
        <dbReference type="Proteomes" id="UP000191518"/>
    </source>
</evidence>
<dbReference type="PANTHER" id="PTHR43775:SF29">
    <property type="entry name" value="ASPERFURANONE POLYKETIDE SYNTHASE AFOG-RELATED"/>
    <property type="match status" value="1"/>
</dbReference>
<dbReference type="GO" id="GO:0006633">
    <property type="term" value="P:fatty acid biosynthetic process"/>
    <property type="evidence" value="ECO:0007669"/>
    <property type="project" value="InterPro"/>
</dbReference>
<dbReference type="Pfam" id="PF00698">
    <property type="entry name" value="Acyl_transf_1"/>
    <property type="match status" value="1"/>
</dbReference>
<dbReference type="GO" id="GO:0004312">
    <property type="term" value="F:fatty acid synthase activity"/>
    <property type="evidence" value="ECO:0007669"/>
    <property type="project" value="TreeGrafter"/>
</dbReference>
<dbReference type="InterPro" id="IPR014030">
    <property type="entry name" value="Ketoacyl_synth_N"/>
</dbReference>
<dbReference type="InterPro" id="IPR020807">
    <property type="entry name" value="PKS_DH"/>
</dbReference>
<feature type="active site" description="Proton donor; for dehydratase activity" evidence="6">
    <location>
        <position position="1162"/>
    </location>
</feature>
<evidence type="ECO:0000313" key="10">
    <source>
        <dbReference type="EMBL" id="OQE02697.1"/>
    </source>
</evidence>
<dbReference type="PANTHER" id="PTHR43775">
    <property type="entry name" value="FATTY ACID SYNTHASE"/>
    <property type="match status" value="1"/>
</dbReference>
<dbReference type="Gene3D" id="3.10.129.110">
    <property type="entry name" value="Polyketide synthase dehydratase"/>
    <property type="match status" value="1"/>
</dbReference>
<protein>
    <submittedName>
        <fullName evidence="10">Uncharacterized protein</fullName>
    </submittedName>
</protein>
<dbReference type="InterPro" id="IPR057326">
    <property type="entry name" value="KR_dom"/>
</dbReference>
<dbReference type="InterPro" id="IPR014031">
    <property type="entry name" value="Ketoacyl_synth_C"/>
</dbReference>
<dbReference type="InterPro" id="IPR011032">
    <property type="entry name" value="GroES-like_sf"/>
</dbReference>
<dbReference type="SUPFAM" id="SSF53901">
    <property type="entry name" value="Thiolase-like"/>
    <property type="match status" value="1"/>
</dbReference>
<keyword evidence="5" id="KW-0511">Multifunctional enzyme</keyword>
<reference evidence="11" key="1">
    <citation type="journal article" date="2017" name="Nat. Microbiol.">
        <title>Global analysis of biosynthetic gene clusters reveals vast potential of secondary metabolite production in Penicillium species.</title>
        <authorList>
            <person name="Nielsen J.C."/>
            <person name="Grijseels S."/>
            <person name="Prigent S."/>
            <person name="Ji B."/>
            <person name="Dainat J."/>
            <person name="Nielsen K.F."/>
            <person name="Frisvad J.C."/>
            <person name="Workman M."/>
            <person name="Nielsen J."/>
        </authorList>
    </citation>
    <scope>NUCLEOTIDE SEQUENCE [LARGE SCALE GENOMIC DNA]</scope>
    <source>
        <strain evidence="11">IBT 29486</strain>
    </source>
</reference>
<dbReference type="GO" id="GO:0004315">
    <property type="term" value="F:3-oxoacyl-[acyl-carrier-protein] synthase activity"/>
    <property type="evidence" value="ECO:0007669"/>
    <property type="project" value="InterPro"/>
</dbReference>
<dbReference type="PROSITE" id="PS50075">
    <property type="entry name" value="CARRIER"/>
    <property type="match status" value="1"/>
</dbReference>
<evidence type="ECO:0000256" key="3">
    <source>
        <dbReference type="ARBA" id="ARBA00022679"/>
    </source>
</evidence>
<dbReference type="SUPFAM" id="SSF51735">
    <property type="entry name" value="NAD(P)-binding Rossmann-fold domains"/>
    <property type="match status" value="2"/>
</dbReference>
<keyword evidence="11" id="KW-1185">Reference proteome</keyword>
<dbReference type="InterPro" id="IPR036291">
    <property type="entry name" value="NAD(P)-bd_dom_sf"/>
</dbReference>